<dbReference type="EMBL" id="CP046052">
    <property type="protein sequence ID" value="QGM44942.1"/>
    <property type="molecule type" value="Genomic_DNA"/>
</dbReference>
<keyword evidence="1" id="KW-0808">Transferase</keyword>
<dbReference type="SMART" id="SM00672">
    <property type="entry name" value="CAP10"/>
    <property type="match status" value="1"/>
</dbReference>
<keyword evidence="4" id="KW-1185">Reference proteome</keyword>
<protein>
    <recommendedName>
        <fullName evidence="2">Glycosyl transferase CAP10 domain-containing protein</fullName>
    </recommendedName>
</protein>
<dbReference type="PANTHER" id="PTHR12203:SF35">
    <property type="entry name" value="PROTEIN O-GLUCOSYLTRANSFERASE 1"/>
    <property type="match status" value="1"/>
</dbReference>
<evidence type="ECO:0000313" key="4">
    <source>
        <dbReference type="Proteomes" id="UP000309061"/>
    </source>
</evidence>
<dbReference type="RefSeq" id="WP_136495234.1">
    <property type="nucleotide sequence ID" value="NZ_CP046052.1"/>
</dbReference>
<evidence type="ECO:0000313" key="3">
    <source>
        <dbReference type="EMBL" id="QGM44942.1"/>
    </source>
</evidence>
<dbReference type="Proteomes" id="UP000309061">
    <property type="component" value="Chromosome"/>
</dbReference>
<proteinExistence type="predicted"/>
<name>A0A6B8KBL0_9HYPH</name>
<evidence type="ECO:0000256" key="1">
    <source>
        <dbReference type="ARBA" id="ARBA00022679"/>
    </source>
</evidence>
<gene>
    <name evidence="3" type="ORF">H2LOC_004155</name>
</gene>
<dbReference type="OrthoDB" id="7976614at2"/>
<dbReference type="PANTHER" id="PTHR12203">
    <property type="entry name" value="KDEL LYS-ASP-GLU-LEU CONTAINING - RELATED"/>
    <property type="match status" value="1"/>
</dbReference>
<feature type="domain" description="Glycosyl transferase CAP10" evidence="2">
    <location>
        <begin position="129"/>
        <end position="374"/>
    </location>
</feature>
<dbReference type="GO" id="GO:0016740">
    <property type="term" value="F:transferase activity"/>
    <property type="evidence" value="ECO:0007669"/>
    <property type="project" value="UniProtKB-KW"/>
</dbReference>
<dbReference type="AlphaFoldDB" id="A0A6B8KBL0"/>
<evidence type="ECO:0000259" key="2">
    <source>
        <dbReference type="SMART" id="SM00672"/>
    </source>
</evidence>
<accession>A0A6B8KBL0</accession>
<dbReference type="InterPro" id="IPR051091">
    <property type="entry name" value="O-Glucosyltr/Glycosyltrsf_90"/>
</dbReference>
<organism evidence="3 4">
    <name type="scientific">Methylocystis heyeri</name>
    <dbReference type="NCBI Taxonomy" id="391905"/>
    <lineage>
        <taxon>Bacteria</taxon>
        <taxon>Pseudomonadati</taxon>
        <taxon>Pseudomonadota</taxon>
        <taxon>Alphaproteobacteria</taxon>
        <taxon>Hyphomicrobiales</taxon>
        <taxon>Methylocystaceae</taxon>
        <taxon>Methylocystis</taxon>
    </lineage>
</organism>
<sequence length="375" mass="43274">MMHHIRRRALGFGVRAGLADVLAPRDPLDEETLQDIDDLARGQMEVWTQQKISRSWLLENFEYLHPHPCLFILEIEGKSVTVQKKPDVAVPPEERPNYERLRRSYAERIHCYRIFLERALERSGLDLHVTLALNADDIGLDCSQAPLFAFQKREGSLNPLLPDAHFLYSNWYRNFRDTLSYDDKRIAGCFAGSSTGGSGGSYMVDEEVVREGRNPRLRAAAHFVKGDFVDFRITRAVQCANPEVKAWIEAQPYFTKPIGYRQQFRNRFLVSMDGNGAAWSRYAIGLKSNSAIIKYQSPFVLYYFPKMTAGREYLSVSSEAEVERIVELERRRPGAHRHVADGGRRFFARYLRQDRVIAYTAALLRRYSEFYNSLS</sequence>
<dbReference type="Pfam" id="PF05686">
    <property type="entry name" value="Glyco_transf_90"/>
    <property type="match status" value="1"/>
</dbReference>
<reference evidence="3 4" key="1">
    <citation type="submission" date="2019-11" db="EMBL/GenBank/DDBJ databases">
        <title>The genome sequence of Methylocystis heyeri.</title>
        <authorList>
            <person name="Oshkin I.Y."/>
            <person name="Miroshnikov K."/>
            <person name="Dedysh S.N."/>
        </authorList>
    </citation>
    <scope>NUCLEOTIDE SEQUENCE [LARGE SCALE GENOMIC DNA]</scope>
    <source>
        <strain evidence="3 4">H2</strain>
    </source>
</reference>
<dbReference type="InterPro" id="IPR006598">
    <property type="entry name" value="CAP10"/>
</dbReference>
<dbReference type="KEGG" id="mhey:H2LOC_004155"/>